<dbReference type="Gene3D" id="3.40.50.150">
    <property type="entry name" value="Vaccinia Virus protein VP39"/>
    <property type="match status" value="1"/>
</dbReference>
<proteinExistence type="predicted"/>
<evidence type="ECO:0000313" key="2">
    <source>
        <dbReference type="Proteomes" id="UP001224775"/>
    </source>
</evidence>
<dbReference type="EC" id="2.1.1.-" evidence="1"/>
<keyword evidence="2" id="KW-1185">Reference proteome</keyword>
<dbReference type="PANTHER" id="PTHR14614">
    <property type="entry name" value="HEPATOCELLULAR CARCINOMA-ASSOCIATED ANTIGEN"/>
    <property type="match status" value="1"/>
</dbReference>
<dbReference type="GO" id="GO:0008168">
    <property type="term" value="F:methyltransferase activity"/>
    <property type="evidence" value="ECO:0007669"/>
    <property type="project" value="UniProtKB-KW"/>
</dbReference>
<dbReference type="Pfam" id="PF10294">
    <property type="entry name" value="Methyltransf_16"/>
    <property type="match status" value="2"/>
</dbReference>
<reference evidence="1" key="1">
    <citation type="submission" date="2023-06" db="EMBL/GenBank/DDBJ databases">
        <title>Survivors Of The Sea: Transcriptome response of Skeletonema marinoi to long-term dormancy.</title>
        <authorList>
            <person name="Pinder M.I.M."/>
            <person name="Kourtchenko O."/>
            <person name="Robertson E.K."/>
            <person name="Larsson T."/>
            <person name="Maumus F."/>
            <person name="Osuna-Cruz C.M."/>
            <person name="Vancaester E."/>
            <person name="Stenow R."/>
            <person name="Vandepoele K."/>
            <person name="Ploug H."/>
            <person name="Bruchert V."/>
            <person name="Godhe A."/>
            <person name="Topel M."/>
        </authorList>
    </citation>
    <scope>NUCLEOTIDE SEQUENCE</scope>
    <source>
        <strain evidence="1">R05AC</strain>
    </source>
</reference>
<dbReference type="AlphaFoldDB" id="A0AAD8Y1P6"/>
<name>A0AAD8Y1P6_9STRA</name>
<dbReference type="InterPro" id="IPR019410">
    <property type="entry name" value="Methyltransf_16"/>
</dbReference>
<protein>
    <submittedName>
        <fullName evidence="1">Lysine methyltransferase</fullName>
        <ecNumber evidence="1">2.1.1.-</ecNumber>
    </submittedName>
</protein>
<accession>A0AAD8Y1P6</accession>
<dbReference type="PANTHER" id="PTHR14614:SF97">
    <property type="entry name" value="S-ADENOSYL-L-METHIONINE-DEPENDENT METHYLTRANSFERASES SUPERFAMILY PROTEIN"/>
    <property type="match status" value="1"/>
</dbReference>
<comment type="caution">
    <text evidence="1">The sequence shown here is derived from an EMBL/GenBank/DDBJ whole genome shotgun (WGS) entry which is preliminary data.</text>
</comment>
<dbReference type="SUPFAM" id="SSF53335">
    <property type="entry name" value="S-adenosyl-L-methionine-dependent methyltransferases"/>
    <property type="match status" value="1"/>
</dbReference>
<sequence length="385" mass="42954">MIQFHPPADNFVPINPLLKCGEEWIHDHEQYEDEDDDDFHGPITFHVQLQSDTHRLNFNCRDKSSGVLIASEPIVNKEDTYDGPSDPFFFEKGFYLEAKTGFQVWPGSRLMVEVFTCSSSSAGGHEEVHGMMKHLKDQLSLGGRLNVLEVGAGIGVVGSCLAAAGANVLITDLPVLVKHGIGPNLRRNGRANSIRIDDGEEECDHRQQLCPKFLIDTCASETTATDDTASLDAVKLGKGWAKSAVLDWFKPVEEQLPISTTSDIDVIVACDCIFLRKLADPLLTTIATIFEHSSASNPKFFFTFQRRNMLGLFIQLEELLDMIEERGWSVECVAWRDVEVEDDGIHQNYLFQVTPGKSVELLDSSDADINRASMNTSFIEEEKKE</sequence>
<dbReference type="InterPro" id="IPR029063">
    <property type="entry name" value="SAM-dependent_MTases_sf"/>
</dbReference>
<dbReference type="EMBL" id="JATAAI010000025">
    <property type="protein sequence ID" value="KAK1737425.1"/>
    <property type="molecule type" value="Genomic_DNA"/>
</dbReference>
<evidence type="ECO:0000313" key="1">
    <source>
        <dbReference type="EMBL" id="KAK1737425.1"/>
    </source>
</evidence>
<dbReference type="GO" id="GO:0032259">
    <property type="term" value="P:methylation"/>
    <property type="evidence" value="ECO:0007669"/>
    <property type="project" value="UniProtKB-KW"/>
</dbReference>
<dbReference type="Proteomes" id="UP001224775">
    <property type="component" value="Unassembled WGS sequence"/>
</dbReference>
<organism evidence="1 2">
    <name type="scientific">Skeletonema marinoi</name>
    <dbReference type="NCBI Taxonomy" id="267567"/>
    <lineage>
        <taxon>Eukaryota</taxon>
        <taxon>Sar</taxon>
        <taxon>Stramenopiles</taxon>
        <taxon>Ochrophyta</taxon>
        <taxon>Bacillariophyta</taxon>
        <taxon>Coscinodiscophyceae</taxon>
        <taxon>Thalassiosirophycidae</taxon>
        <taxon>Thalassiosirales</taxon>
        <taxon>Skeletonemataceae</taxon>
        <taxon>Skeletonema</taxon>
        <taxon>Skeletonema marinoi-dohrnii complex</taxon>
    </lineage>
</organism>
<keyword evidence="1" id="KW-0808">Transferase</keyword>
<gene>
    <name evidence="1" type="ORF">QTG54_011711</name>
</gene>
<keyword evidence="1" id="KW-0489">Methyltransferase</keyword>